<name>A0A3G9IML6_9BACL</name>
<protein>
    <recommendedName>
        <fullName evidence="4">ABC transporter domain-containing protein</fullName>
    </recommendedName>
</protein>
<dbReference type="RefSeq" id="WP_125655058.1">
    <property type="nucleotide sequence ID" value="NZ_AP019308.1"/>
</dbReference>
<dbReference type="InterPro" id="IPR027417">
    <property type="entry name" value="P-loop_NTPase"/>
</dbReference>
<dbReference type="GO" id="GO:0016887">
    <property type="term" value="F:ATP hydrolysis activity"/>
    <property type="evidence" value="ECO:0007669"/>
    <property type="project" value="InterPro"/>
</dbReference>
<dbReference type="AlphaFoldDB" id="A0A3G9IML6"/>
<gene>
    <name evidence="5" type="ORF">Back11_15320</name>
</gene>
<evidence type="ECO:0000313" key="6">
    <source>
        <dbReference type="Proteomes" id="UP000275368"/>
    </source>
</evidence>
<evidence type="ECO:0000259" key="4">
    <source>
        <dbReference type="PROSITE" id="PS50893"/>
    </source>
</evidence>
<evidence type="ECO:0000256" key="2">
    <source>
        <dbReference type="ARBA" id="ARBA00022741"/>
    </source>
</evidence>
<dbReference type="EMBL" id="AP019308">
    <property type="protein sequence ID" value="BBH20187.1"/>
    <property type="molecule type" value="Genomic_DNA"/>
</dbReference>
<keyword evidence="6" id="KW-1185">Reference proteome</keyword>
<dbReference type="Pfam" id="PF00005">
    <property type="entry name" value="ABC_tran"/>
    <property type="match status" value="1"/>
</dbReference>
<feature type="domain" description="ABC transporter" evidence="4">
    <location>
        <begin position="6"/>
        <end position="232"/>
    </location>
</feature>
<evidence type="ECO:0000313" key="5">
    <source>
        <dbReference type="EMBL" id="BBH20187.1"/>
    </source>
</evidence>
<dbReference type="InterPro" id="IPR003593">
    <property type="entry name" value="AAA+_ATPase"/>
</dbReference>
<dbReference type="PROSITE" id="PS00211">
    <property type="entry name" value="ABC_TRANSPORTER_1"/>
    <property type="match status" value="1"/>
</dbReference>
<dbReference type="InterPro" id="IPR017871">
    <property type="entry name" value="ABC_transporter-like_CS"/>
</dbReference>
<keyword evidence="2" id="KW-0547">Nucleotide-binding</keyword>
<dbReference type="GO" id="GO:0005524">
    <property type="term" value="F:ATP binding"/>
    <property type="evidence" value="ECO:0007669"/>
    <property type="project" value="UniProtKB-KW"/>
</dbReference>
<dbReference type="PANTHER" id="PTHR42939:SF1">
    <property type="entry name" value="ABC TRANSPORTER ATP-BINDING PROTEIN ALBC-RELATED"/>
    <property type="match status" value="1"/>
</dbReference>
<dbReference type="Gene3D" id="3.40.50.300">
    <property type="entry name" value="P-loop containing nucleotide triphosphate hydrolases"/>
    <property type="match status" value="1"/>
</dbReference>
<evidence type="ECO:0000256" key="3">
    <source>
        <dbReference type="ARBA" id="ARBA00022840"/>
    </source>
</evidence>
<sequence length="243" mass="27020">MSDSFVHMKNVHKIIKDQTIIQDLNLQVTRGQILALCGGNGAGKSTILRMIAGILQPSQGEIWVDGLRWMDNRKRYAELIGYMPDDYHFNQGLTAQETMTFWAKLRGLTKARAVEVLAEVGLEKTGTKPVSSFSKGMRQRILFAQALLARPALLVMDEPTNGLDPYWMESFIQLINKAAADGQTILFSTHQLQIAEVFAHRIVFLRDGAVSLEGTGEELRGQLGSARLQDAFAELFGIIGTRK</sequence>
<keyword evidence="3" id="KW-0067">ATP-binding</keyword>
<dbReference type="InterPro" id="IPR003439">
    <property type="entry name" value="ABC_transporter-like_ATP-bd"/>
</dbReference>
<dbReference type="Proteomes" id="UP000275368">
    <property type="component" value="Chromosome"/>
</dbReference>
<accession>A0A3G9IML6</accession>
<dbReference type="KEGG" id="pbk:Back11_15320"/>
<dbReference type="PANTHER" id="PTHR42939">
    <property type="entry name" value="ABC TRANSPORTER ATP-BINDING PROTEIN ALBC-RELATED"/>
    <property type="match status" value="1"/>
</dbReference>
<keyword evidence="1" id="KW-0813">Transport</keyword>
<reference evidence="5 6" key="1">
    <citation type="submission" date="2018-11" db="EMBL/GenBank/DDBJ databases">
        <title>Complete genome sequence of Paenibacillus baekrokdamisoli strain KCTC 33723.</title>
        <authorList>
            <person name="Kang S.W."/>
            <person name="Lee K.C."/>
            <person name="Kim K.K."/>
            <person name="Kim J.S."/>
            <person name="Kim D.S."/>
            <person name="Ko S.H."/>
            <person name="Yang S.H."/>
            <person name="Lee J.S."/>
        </authorList>
    </citation>
    <scope>NUCLEOTIDE SEQUENCE [LARGE SCALE GENOMIC DNA]</scope>
    <source>
        <strain evidence="5 6">KCTC 33723</strain>
    </source>
</reference>
<dbReference type="SUPFAM" id="SSF52540">
    <property type="entry name" value="P-loop containing nucleoside triphosphate hydrolases"/>
    <property type="match status" value="1"/>
</dbReference>
<dbReference type="PROSITE" id="PS50893">
    <property type="entry name" value="ABC_TRANSPORTER_2"/>
    <property type="match status" value="1"/>
</dbReference>
<dbReference type="InterPro" id="IPR051782">
    <property type="entry name" value="ABC_Transporter_VariousFunc"/>
</dbReference>
<dbReference type="OrthoDB" id="2353216at2"/>
<evidence type="ECO:0000256" key="1">
    <source>
        <dbReference type="ARBA" id="ARBA00022448"/>
    </source>
</evidence>
<dbReference type="CDD" id="cd03230">
    <property type="entry name" value="ABC_DR_subfamily_A"/>
    <property type="match status" value="1"/>
</dbReference>
<dbReference type="SMART" id="SM00382">
    <property type="entry name" value="AAA"/>
    <property type="match status" value="1"/>
</dbReference>
<proteinExistence type="predicted"/>
<organism evidence="5 6">
    <name type="scientific">Paenibacillus baekrokdamisoli</name>
    <dbReference type="NCBI Taxonomy" id="1712516"/>
    <lineage>
        <taxon>Bacteria</taxon>
        <taxon>Bacillati</taxon>
        <taxon>Bacillota</taxon>
        <taxon>Bacilli</taxon>
        <taxon>Bacillales</taxon>
        <taxon>Paenibacillaceae</taxon>
        <taxon>Paenibacillus</taxon>
    </lineage>
</organism>